<accession>A0ACA9QWK7</accession>
<gene>
    <name evidence="1" type="ORF">ACOLOM_LOCUS13530</name>
</gene>
<evidence type="ECO:0000313" key="1">
    <source>
        <dbReference type="EMBL" id="CAG8767318.1"/>
    </source>
</evidence>
<dbReference type="EMBL" id="CAJVPT010062659">
    <property type="protein sequence ID" value="CAG8767318.1"/>
    <property type="molecule type" value="Genomic_DNA"/>
</dbReference>
<name>A0ACA9QWK7_9GLOM</name>
<proteinExistence type="predicted"/>
<evidence type="ECO:0000313" key="2">
    <source>
        <dbReference type="Proteomes" id="UP000789525"/>
    </source>
</evidence>
<keyword evidence="2" id="KW-1185">Reference proteome</keyword>
<organism evidence="1 2">
    <name type="scientific">Acaulospora colombiana</name>
    <dbReference type="NCBI Taxonomy" id="27376"/>
    <lineage>
        <taxon>Eukaryota</taxon>
        <taxon>Fungi</taxon>
        <taxon>Fungi incertae sedis</taxon>
        <taxon>Mucoromycota</taxon>
        <taxon>Glomeromycotina</taxon>
        <taxon>Glomeromycetes</taxon>
        <taxon>Diversisporales</taxon>
        <taxon>Acaulosporaceae</taxon>
        <taxon>Acaulospora</taxon>
    </lineage>
</organism>
<reference evidence="1" key="1">
    <citation type="submission" date="2021-06" db="EMBL/GenBank/DDBJ databases">
        <authorList>
            <person name="Kallberg Y."/>
            <person name="Tangrot J."/>
            <person name="Rosling A."/>
        </authorList>
    </citation>
    <scope>NUCLEOTIDE SEQUENCE</scope>
    <source>
        <strain evidence="1">CL356</strain>
    </source>
</reference>
<comment type="caution">
    <text evidence="1">The sequence shown here is derived from an EMBL/GenBank/DDBJ whole genome shotgun (WGS) entry which is preliminary data.</text>
</comment>
<feature type="non-terminal residue" evidence="1">
    <location>
        <position position="1"/>
    </location>
</feature>
<protein>
    <submittedName>
        <fullName evidence="1">12498_t:CDS:1</fullName>
    </submittedName>
</protein>
<dbReference type="Proteomes" id="UP000789525">
    <property type="component" value="Unassembled WGS sequence"/>
</dbReference>
<feature type="non-terminal residue" evidence="1">
    <location>
        <position position="53"/>
    </location>
</feature>
<sequence length="53" mass="5791">IPALDPLEGVGRNFEALEQNDTSQNSSQEFVPMIQRIPPEILVEIADLAVNDG</sequence>